<protein>
    <recommendedName>
        <fullName evidence="6">NAD(P)-binding protein</fullName>
    </recommendedName>
</protein>
<gene>
    <name evidence="4" type="ORF">G7Z17_g3129</name>
</gene>
<evidence type="ECO:0000313" key="5">
    <source>
        <dbReference type="Proteomes" id="UP000722485"/>
    </source>
</evidence>
<dbReference type="OrthoDB" id="191139at2759"/>
<proteinExistence type="inferred from homology"/>
<name>A0A9P5LIH0_9HYPO</name>
<keyword evidence="5" id="KW-1185">Reference proteome</keyword>
<sequence>MPSFNPQSDIPDLSERVCIVTGGNSGLGEATVTALAQHNPGTLYLAARSRARAELALERIKETSAAARSVNIVILELDLASIDSVKEAAERVNREASRVDILYLNGGVAAMPAAKTKDGFEVHFGTNYIGHVLLTQLLMPKLLETAALPGADVRVVSISSTMHKSFAPREGIIFENLHTAMGEIGGSARYAQSMLAKNLFARELARRYPQIMSLAVHPGGVKSSAYNGSKDMNWLGHKLLLVVIALMGVSPEEGAKGQLWCSFSKDTSNGTYYEPVGKTGKESSLSRDDELASKLWNWTDEELRKHGAPAWPSQS</sequence>
<evidence type="ECO:0008006" key="6">
    <source>
        <dbReference type="Google" id="ProtNLM"/>
    </source>
</evidence>
<organism evidence="4 5">
    <name type="scientific">Cylindrodendrum hubeiense</name>
    <dbReference type="NCBI Taxonomy" id="595255"/>
    <lineage>
        <taxon>Eukaryota</taxon>
        <taxon>Fungi</taxon>
        <taxon>Dikarya</taxon>
        <taxon>Ascomycota</taxon>
        <taxon>Pezizomycotina</taxon>
        <taxon>Sordariomycetes</taxon>
        <taxon>Hypocreomycetidae</taxon>
        <taxon>Hypocreales</taxon>
        <taxon>Nectriaceae</taxon>
        <taxon>Cylindrodendrum</taxon>
    </lineage>
</organism>
<evidence type="ECO:0000313" key="4">
    <source>
        <dbReference type="EMBL" id="KAF7554155.1"/>
    </source>
</evidence>
<dbReference type="InterPro" id="IPR002347">
    <property type="entry name" value="SDR_fam"/>
</dbReference>
<evidence type="ECO:0000256" key="1">
    <source>
        <dbReference type="ARBA" id="ARBA00006484"/>
    </source>
</evidence>
<dbReference type="Pfam" id="PF00106">
    <property type="entry name" value="adh_short"/>
    <property type="match status" value="1"/>
</dbReference>
<dbReference type="GO" id="GO:0016491">
    <property type="term" value="F:oxidoreductase activity"/>
    <property type="evidence" value="ECO:0007669"/>
    <property type="project" value="UniProtKB-KW"/>
</dbReference>
<dbReference type="SUPFAM" id="SSF51735">
    <property type="entry name" value="NAD(P)-binding Rossmann-fold domains"/>
    <property type="match status" value="1"/>
</dbReference>
<comment type="caution">
    <text evidence="4">The sequence shown here is derived from an EMBL/GenBank/DDBJ whole genome shotgun (WGS) entry which is preliminary data.</text>
</comment>
<dbReference type="Gene3D" id="3.40.50.720">
    <property type="entry name" value="NAD(P)-binding Rossmann-like Domain"/>
    <property type="match status" value="1"/>
</dbReference>
<keyword evidence="2" id="KW-0521">NADP</keyword>
<comment type="similarity">
    <text evidence="1">Belongs to the short-chain dehydrogenases/reductases (SDR) family.</text>
</comment>
<dbReference type="Proteomes" id="UP000722485">
    <property type="component" value="Unassembled WGS sequence"/>
</dbReference>
<evidence type="ECO:0000256" key="3">
    <source>
        <dbReference type="ARBA" id="ARBA00023002"/>
    </source>
</evidence>
<dbReference type="PRINTS" id="PR00081">
    <property type="entry name" value="GDHRDH"/>
</dbReference>
<reference evidence="4" key="1">
    <citation type="submission" date="2020-03" db="EMBL/GenBank/DDBJ databases">
        <title>Draft Genome Sequence of Cylindrodendrum hubeiense.</title>
        <authorList>
            <person name="Buettner E."/>
            <person name="Kellner H."/>
        </authorList>
    </citation>
    <scope>NUCLEOTIDE SEQUENCE</scope>
    <source>
        <strain evidence="4">IHI 201604</strain>
    </source>
</reference>
<dbReference type="EMBL" id="JAANBB010000036">
    <property type="protein sequence ID" value="KAF7554155.1"/>
    <property type="molecule type" value="Genomic_DNA"/>
</dbReference>
<dbReference type="InterPro" id="IPR036291">
    <property type="entry name" value="NAD(P)-bd_dom_sf"/>
</dbReference>
<keyword evidence="3" id="KW-0560">Oxidoreductase</keyword>
<dbReference type="PANTHER" id="PTHR24320:SF282">
    <property type="entry name" value="WW DOMAIN-CONTAINING OXIDOREDUCTASE"/>
    <property type="match status" value="1"/>
</dbReference>
<dbReference type="AlphaFoldDB" id="A0A9P5LIH0"/>
<evidence type="ECO:0000256" key="2">
    <source>
        <dbReference type="ARBA" id="ARBA00022857"/>
    </source>
</evidence>
<dbReference type="PANTHER" id="PTHR24320">
    <property type="entry name" value="RETINOL DEHYDROGENASE"/>
    <property type="match status" value="1"/>
</dbReference>
<accession>A0A9P5LIH0</accession>